<feature type="non-terminal residue" evidence="1">
    <location>
        <position position="1"/>
    </location>
</feature>
<dbReference type="HOGENOM" id="CLU_179496_0_0_1"/>
<dbReference type="GO" id="GO:0003677">
    <property type="term" value="F:DNA binding"/>
    <property type="evidence" value="ECO:0007669"/>
    <property type="project" value="InterPro"/>
</dbReference>
<proteinExistence type="predicted"/>
<dbReference type="GO" id="GO:0015074">
    <property type="term" value="P:DNA integration"/>
    <property type="evidence" value="ECO:0007669"/>
    <property type="project" value="InterPro"/>
</dbReference>
<evidence type="ECO:0000313" key="1">
    <source>
        <dbReference type="EMBL" id="ENN74724.1"/>
    </source>
</evidence>
<reference evidence="1" key="1">
    <citation type="journal article" date="2013" name="Genome Biol.">
        <title>Draft genome of the mountain pine beetle, Dendroctonus ponderosae Hopkins, a major forest pest.</title>
        <authorList>
            <person name="Keeling C.I."/>
            <person name="Yuen M.M."/>
            <person name="Liao N.Y."/>
            <person name="Docking T.R."/>
            <person name="Chan S.K."/>
            <person name="Taylor G.A."/>
            <person name="Palmquist D.L."/>
            <person name="Jackman S.D."/>
            <person name="Nguyen A."/>
            <person name="Li M."/>
            <person name="Henderson H."/>
            <person name="Janes J.K."/>
            <person name="Zhao Y."/>
            <person name="Pandoh P."/>
            <person name="Moore R."/>
            <person name="Sperling F.A."/>
            <person name="Huber D.P."/>
            <person name="Birol I."/>
            <person name="Jones S.J."/>
            <person name="Bohlmann J."/>
        </authorList>
    </citation>
    <scope>NUCLEOTIDE SEQUENCE</scope>
</reference>
<dbReference type="InterPro" id="IPR036397">
    <property type="entry name" value="RNaseH_sf"/>
</dbReference>
<organism evidence="1">
    <name type="scientific">Dendroctonus ponderosae</name>
    <name type="common">Mountain pine beetle</name>
    <dbReference type="NCBI Taxonomy" id="77166"/>
    <lineage>
        <taxon>Eukaryota</taxon>
        <taxon>Metazoa</taxon>
        <taxon>Ecdysozoa</taxon>
        <taxon>Arthropoda</taxon>
        <taxon>Hexapoda</taxon>
        <taxon>Insecta</taxon>
        <taxon>Pterygota</taxon>
        <taxon>Neoptera</taxon>
        <taxon>Endopterygota</taxon>
        <taxon>Coleoptera</taxon>
        <taxon>Polyphaga</taxon>
        <taxon>Cucujiformia</taxon>
        <taxon>Curculionidae</taxon>
        <taxon>Scolytinae</taxon>
        <taxon>Dendroctonus</taxon>
    </lineage>
</organism>
<sequence length="76" mass="8968">MLQFLPKRNESGLSKKHPAKCPLLTIAHKQARLEFAREHVDWVLDDWKKVLFTDEVRVGLKSSDGRVFIWRRPGER</sequence>
<protein>
    <submittedName>
        <fullName evidence="1">Uncharacterized protein</fullName>
    </submittedName>
</protein>
<dbReference type="OMA" id="RRVGECF"/>
<name>N6T3J9_DENPD</name>
<dbReference type="InterPro" id="IPR002492">
    <property type="entry name" value="Transposase_Tc1-like"/>
</dbReference>
<dbReference type="EMBL" id="KB741034">
    <property type="protein sequence ID" value="ENN74724.1"/>
    <property type="molecule type" value="Genomic_DNA"/>
</dbReference>
<dbReference type="Gene3D" id="3.30.420.10">
    <property type="entry name" value="Ribonuclease H-like superfamily/Ribonuclease H"/>
    <property type="match status" value="1"/>
</dbReference>
<accession>N6T3J9</accession>
<dbReference type="GO" id="GO:0006313">
    <property type="term" value="P:DNA transposition"/>
    <property type="evidence" value="ECO:0007669"/>
    <property type="project" value="InterPro"/>
</dbReference>
<gene>
    <name evidence="1" type="ORF">YQE_08691</name>
</gene>
<dbReference type="AlphaFoldDB" id="N6T3J9"/>
<dbReference type="Pfam" id="PF01498">
    <property type="entry name" value="HTH_Tnp_Tc3_2"/>
    <property type="match status" value="1"/>
</dbReference>